<organism evidence="1">
    <name type="scientific">freshwater metagenome</name>
    <dbReference type="NCBI Taxonomy" id="449393"/>
    <lineage>
        <taxon>unclassified sequences</taxon>
        <taxon>metagenomes</taxon>
        <taxon>ecological metagenomes</taxon>
    </lineage>
</organism>
<reference evidence="1" key="1">
    <citation type="submission" date="2020-05" db="EMBL/GenBank/DDBJ databases">
        <authorList>
            <person name="Chiriac C."/>
            <person name="Salcher M."/>
            <person name="Ghai R."/>
            <person name="Kavagutti S V."/>
        </authorList>
    </citation>
    <scope>NUCLEOTIDE SEQUENCE</scope>
</reference>
<gene>
    <name evidence="1" type="ORF">UFOPK3364_00597</name>
</gene>
<dbReference type="EMBL" id="CAFBLO010000047">
    <property type="protein sequence ID" value="CAB4867996.1"/>
    <property type="molecule type" value="Genomic_DNA"/>
</dbReference>
<sequence length="105" mass="11327">MVRTSPPVTRTILIGCARPTLRGLDPTRTNVIAVIAIAEAMSDCVRSYPRLTNDSATRIAANVSHSTRTKFTALRWAGTSAAIASNTRAVVPSPKLATSFRDNDW</sequence>
<proteinExistence type="predicted"/>
<dbReference type="AlphaFoldDB" id="A0A6J7DBX9"/>
<accession>A0A6J7DBX9</accession>
<protein>
    <submittedName>
        <fullName evidence="1">Unannotated protein</fullName>
    </submittedName>
</protein>
<name>A0A6J7DBX9_9ZZZZ</name>
<evidence type="ECO:0000313" key="1">
    <source>
        <dbReference type="EMBL" id="CAB4867996.1"/>
    </source>
</evidence>